<sequence>MIEIRDKIFHEVFGEDGHGYCLTYGSGVPRSAVYQKNAGPSEVKEFVLGEVIECCWPLNLMIRVFFVVDPTGCISILDWLDENFALSRPVVCPKSNQLDAKSGVDPLSINTMTSRTPAAAKRKAKTKGLRPESSSRVVWNAMKCRVVQTDSEDEGVPVENSNVIGEDMLNRGFLYPKHILMDEFLRDHHDANWGVLQMDHRKMKYFYGPWSPIYPRLVHQFWQNVSQRSKHSAFSTVVDGHVFSITRSLIAKVIKCPSCKTQHLFDPEVGKMDLHDVNIAVCDGPPHKDTYCRRIDLHHCLLVVDSVIQNVFPSNHKDERRHNHLCALYSILTESAFDVAGVVLNEMNKFIDSRTDDTPIPFGPLITVILSIPQALSKADNGDSRPYQIATNEKDHGRFPKMNETQWR</sequence>
<protein>
    <submittedName>
        <fullName evidence="1">Uncharacterized protein</fullName>
    </submittedName>
</protein>
<name>A0ACC0M5C3_RHOML</name>
<dbReference type="EMBL" id="CM046397">
    <property type="protein sequence ID" value="KAI8535966.1"/>
    <property type="molecule type" value="Genomic_DNA"/>
</dbReference>
<reference evidence="1" key="1">
    <citation type="submission" date="2022-02" db="EMBL/GenBank/DDBJ databases">
        <title>Plant Genome Project.</title>
        <authorList>
            <person name="Zhang R.-G."/>
        </authorList>
    </citation>
    <scope>NUCLEOTIDE SEQUENCE</scope>
    <source>
        <strain evidence="1">AT1</strain>
    </source>
</reference>
<proteinExistence type="predicted"/>
<organism evidence="1 2">
    <name type="scientific">Rhododendron molle</name>
    <name type="common">Chinese azalea</name>
    <name type="synonym">Azalea mollis</name>
    <dbReference type="NCBI Taxonomy" id="49168"/>
    <lineage>
        <taxon>Eukaryota</taxon>
        <taxon>Viridiplantae</taxon>
        <taxon>Streptophyta</taxon>
        <taxon>Embryophyta</taxon>
        <taxon>Tracheophyta</taxon>
        <taxon>Spermatophyta</taxon>
        <taxon>Magnoliopsida</taxon>
        <taxon>eudicotyledons</taxon>
        <taxon>Gunneridae</taxon>
        <taxon>Pentapetalae</taxon>
        <taxon>asterids</taxon>
        <taxon>Ericales</taxon>
        <taxon>Ericaceae</taxon>
        <taxon>Ericoideae</taxon>
        <taxon>Rhodoreae</taxon>
        <taxon>Rhododendron</taxon>
    </lineage>
</organism>
<comment type="caution">
    <text evidence="1">The sequence shown here is derived from an EMBL/GenBank/DDBJ whole genome shotgun (WGS) entry which is preliminary data.</text>
</comment>
<evidence type="ECO:0000313" key="2">
    <source>
        <dbReference type="Proteomes" id="UP001062846"/>
    </source>
</evidence>
<evidence type="ECO:0000313" key="1">
    <source>
        <dbReference type="EMBL" id="KAI8535966.1"/>
    </source>
</evidence>
<accession>A0ACC0M5C3</accession>
<keyword evidence="2" id="KW-1185">Reference proteome</keyword>
<dbReference type="Proteomes" id="UP001062846">
    <property type="component" value="Chromosome 10"/>
</dbReference>
<gene>
    <name evidence="1" type="ORF">RHMOL_Rhmol10G0217800</name>
</gene>